<dbReference type="Proteomes" id="UP000799421">
    <property type="component" value="Unassembled WGS sequence"/>
</dbReference>
<dbReference type="AlphaFoldDB" id="A0A6A7BUR5"/>
<organism evidence="1 2">
    <name type="scientific">Piedraia hortae CBS 480.64</name>
    <dbReference type="NCBI Taxonomy" id="1314780"/>
    <lineage>
        <taxon>Eukaryota</taxon>
        <taxon>Fungi</taxon>
        <taxon>Dikarya</taxon>
        <taxon>Ascomycota</taxon>
        <taxon>Pezizomycotina</taxon>
        <taxon>Dothideomycetes</taxon>
        <taxon>Dothideomycetidae</taxon>
        <taxon>Capnodiales</taxon>
        <taxon>Piedraiaceae</taxon>
        <taxon>Piedraia</taxon>
    </lineage>
</organism>
<keyword evidence="2" id="KW-1185">Reference proteome</keyword>
<reference evidence="1" key="1">
    <citation type="journal article" date="2020" name="Stud. Mycol.">
        <title>101 Dothideomycetes genomes: a test case for predicting lifestyles and emergence of pathogens.</title>
        <authorList>
            <person name="Haridas S."/>
            <person name="Albert R."/>
            <person name="Binder M."/>
            <person name="Bloem J."/>
            <person name="Labutti K."/>
            <person name="Salamov A."/>
            <person name="Andreopoulos B."/>
            <person name="Baker S."/>
            <person name="Barry K."/>
            <person name="Bills G."/>
            <person name="Bluhm B."/>
            <person name="Cannon C."/>
            <person name="Castanera R."/>
            <person name="Culley D."/>
            <person name="Daum C."/>
            <person name="Ezra D."/>
            <person name="Gonzalez J."/>
            <person name="Henrissat B."/>
            <person name="Kuo A."/>
            <person name="Liang C."/>
            <person name="Lipzen A."/>
            <person name="Lutzoni F."/>
            <person name="Magnuson J."/>
            <person name="Mondo S."/>
            <person name="Nolan M."/>
            <person name="Ohm R."/>
            <person name="Pangilinan J."/>
            <person name="Park H.-J."/>
            <person name="Ramirez L."/>
            <person name="Alfaro M."/>
            <person name="Sun H."/>
            <person name="Tritt A."/>
            <person name="Yoshinaga Y."/>
            <person name="Zwiers L.-H."/>
            <person name="Turgeon B."/>
            <person name="Goodwin S."/>
            <person name="Spatafora J."/>
            <person name="Crous P."/>
            <person name="Grigoriev I."/>
        </authorList>
    </citation>
    <scope>NUCLEOTIDE SEQUENCE</scope>
    <source>
        <strain evidence="1">CBS 480.64</strain>
    </source>
</reference>
<sequence length="141" mass="15722">MSRTLAHLITTMVARSTACHLMHDNRSIPWASSSKDIQETSVLLKSPLALRDLPTSIGSLNYRATEACPDLAYTIARLAAFNSKPDQKHMVLIDQTPRYLSVTVSYRLSYSTRSSSLKPVPSPARLDYQTADHDCTETMSY</sequence>
<dbReference type="OrthoDB" id="3344688at2759"/>
<name>A0A6A7BUR5_9PEZI</name>
<evidence type="ECO:0000313" key="2">
    <source>
        <dbReference type="Proteomes" id="UP000799421"/>
    </source>
</evidence>
<protein>
    <submittedName>
        <fullName evidence="1">Uncharacterized protein</fullName>
    </submittedName>
</protein>
<gene>
    <name evidence="1" type="ORF">K470DRAFT_265580</name>
</gene>
<dbReference type="EMBL" id="MU005998">
    <property type="protein sequence ID" value="KAF2859076.1"/>
    <property type="molecule type" value="Genomic_DNA"/>
</dbReference>
<evidence type="ECO:0000313" key="1">
    <source>
        <dbReference type="EMBL" id="KAF2859076.1"/>
    </source>
</evidence>
<accession>A0A6A7BUR5</accession>
<proteinExistence type="predicted"/>